<feature type="region of interest" description="Disordered" evidence="12">
    <location>
        <begin position="39"/>
        <end position="65"/>
    </location>
</feature>
<keyword evidence="7 10" id="KW-0371">Homeobox</keyword>
<feature type="compositionally biased region" description="Basic residues" evidence="12">
    <location>
        <begin position="229"/>
        <end position="240"/>
    </location>
</feature>
<dbReference type="SUPFAM" id="SSF46689">
    <property type="entry name" value="Homeodomain-like"/>
    <property type="match status" value="1"/>
</dbReference>
<feature type="compositionally biased region" description="Low complexity" evidence="12">
    <location>
        <begin position="301"/>
        <end position="311"/>
    </location>
</feature>
<dbReference type="GO" id="GO:0005634">
    <property type="term" value="C:nucleus"/>
    <property type="evidence" value="ECO:0007669"/>
    <property type="project" value="UniProtKB-SubCell"/>
</dbReference>
<evidence type="ECO:0000256" key="1">
    <source>
        <dbReference type="ARBA" id="ARBA00004123"/>
    </source>
</evidence>
<reference evidence="16" key="1">
    <citation type="submission" date="2018-01" db="EMBL/GenBank/DDBJ databases">
        <authorList>
            <person name="Alioto T."/>
            <person name="Alioto T."/>
        </authorList>
    </citation>
    <scope>NUCLEOTIDE SEQUENCE [LARGE SCALE GENOMIC DNA]</scope>
</reference>
<feature type="compositionally biased region" description="Basic and acidic residues" evidence="12">
    <location>
        <begin position="759"/>
        <end position="769"/>
    </location>
</feature>
<sequence length="1150" mass="127590">MLSCLAPSSTRFGQEDNSIIQQSMPSSTAFTMQFPSLASSLHHHQAPHSKPSNGSGVGSQEQHAQPGVSVDDFLVKCTQCHKRFTEFQSLSEHIASEHPHDKLNFEASRGSSGAVQPESDAEDEQSNLSGSRYAKSPATNTTTHANPSNNNNSDLAKNHNNNNNNSNSSKLSPMCSPGSGGPAADLFAHLSHGTPPQLPPHLHAQFMAAAALAMQSARSVSSSASSPNSHHHQQQSHHHQQQQQHHQQQHQHLLQQQQQSQQQQQQQQMAMQQLLPPQLPGSNSSVGSNSAYDLDLSAPRSTSSPGSTTGDLSGAYPCMQCTAAFSSREQLEQHELLHSPTGGQPTAQNVSQTCRICHKAFANVYRLQRHMISHDESALLRKFKCKECDKAFKFKHHLKEHVRIHSGEKPFGCDNCGKRFSHSGSFSSHMTSKKCISMGLKLNNNRALLKRLEKSPGSGPRRSPSDLQGPKNGAGKMSDQQSLPPLPNPMIYFAGEAQAQAAAANGAPPPFYPNYMNAALLAFPNPFMAAALDPRVHPYSIQRLLELTAAGQQQQQQQQQQREEREEREQHEEPATPEEPKLVMDIDEAEAKERLVPQASPQTMPEEIEPVVAVATTPIKQETSREPTPLPESAPPSPKSFKQEQEEPRSLEEDQPMESTQPEATASSPNNTPVELRCSRCDKQFNHHTELVQHEKVLCGLIKEELEQHYHQQQHQQQQHQQLQQHEQLQHQQQQASFALPSASEDDDEEEERENDNDAEQRPDSNERKVRVRTAINEEQQQQLKQHYALNARPSRDEFRMIAARLQLDPRVVQVWFQNNRSRERKMQSYASVHTTAPATNEVPTTPVSSRPTTEDQPLDLSVKRDSLTPKSDHSAVYGLPQQQAAGQPAPADFQEAINLSRKFSSSASMSPASLSPSSGASLQQSSAAAAAAAAALWPFGGPPPSPPSQHEATSAQHCSTPRGGQAFPGLQYMLPMQRLPMEALFQMRPGGEYAPNPLMNSIKMPDFRGTSLSPGGSEKRSWRDDDSRISHEDDFGNGLMPPKPRRGKAETHGHAGDPDLPFVCDQCDKAFAKQSSLARHKYEHSGQRPYQCMDCPKAFKHKHHLTEHKRLHSGEKPFQCSKCLKRFSHSGSYSQHMNHRYSYCKPYRE</sequence>
<gene>
    <name evidence="15" type="ORF">DGUA_6G005827</name>
</gene>
<dbReference type="InterPro" id="IPR001356">
    <property type="entry name" value="HD"/>
</dbReference>
<feature type="domain" description="C2H2-type" evidence="14">
    <location>
        <begin position="383"/>
        <end position="410"/>
    </location>
</feature>
<dbReference type="FunFam" id="3.30.160.60:FF:000013">
    <property type="entry name" value="Putative zinc finger E-box-binding homeobox 2"/>
    <property type="match status" value="2"/>
</dbReference>
<evidence type="ECO:0000256" key="7">
    <source>
        <dbReference type="ARBA" id="ARBA00023155"/>
    </source>
</evidence>
<accession>A0A3B0JKM2</accession>
<feature type="region of interest" description="Disordered" evidence="12">
    <location>
        <begin position="825"/>
        <end position="875"/>
    </location>
</feature>
<dbReference type="Pfam" id="PF00046">
    <property type="entry name" value="Homeodomain"/>
    <property type="match status" value="1"/>
</dbReference>
<keyword evidence="4 9" id="KW-0863">Zinc-finger</keyword>
<comment type="subcellular location">
    <subcellularLocation>
        <location evidence="1 10 11">Nucleus</location>
    </subcellularLocation>
</comment>
<feature type="domain" description="C2H2-type" evidence="14">
    <location>
        <begin position="676"/>
        <end position="700"/>
    </location>
</feature>
<evidence type="ECO:0000256" key="6">
    <source>
        <dbReference type="ARBA" id="ARBA00023125"/>
    </source>
</evidence>
<dbReference type="EMBL" id="OUUW01000005">
    <property type="protein sequence ID" value="SPP80872.1"/>
    <property type="molecule type" value="Genomic_DNA"/>
</dbReference>
<feature type="region of interest" description="Disordered" evidence="12">
    <location>
        <begin position="938"/>
        <end position="967"/>
    </location>
</feature>
<dbReference type="PROSITE" id="PS00027">
    <property type="entry name" value="HOMEOBOX_1"/>
    <property type="match status" value="1"/>
</dbReference>
<dbReference type="InterPro" id="IPR036236">
    <property type="entry name" value="Znf_C2H2_sf"/>
</dbReference>
<dbReference type="OMA" id="GKMSDQQ"/>
<dbReference type="STRING" id="7266.A0A3B0JKM2"/>
<dbReference type="Proteomes" id="UP000268350">
    <property type="component" value="Unassembled WGS sequence"/>
</dbReference>
<dbReference type="GO" id="GO:0045595">
    <property type="term" value="P:regulation of cell differentiation"/>
    <property type="evidence" value="ECO:0007669"/>
    <property type="project" value="UniProtKB-ARBA"/>
</dbReference>
<feature type="compositionally biased region" description="Pro residues" evidence="12">
    <location>
        <begin position="628"/>
        <end position="638"/>
    </location>
</feature>
<feature type="region of interest" description="Disordered" evidence="12">
    <location>
        <begin position="619"/>
        <end position="676"/>
    </location>
</feature>
<feature type="compositionally biased region" description="Low complexity" evidence="12">
    <location>
        <begin position="136"/>
        <end position="172"/>
    </location>
</feature>
<feature type="domain" description="C2H2-type" evidence="14">
    <location>
        <begin position="75"/>
        <end position="103"/>
    </location>
</feature>
<feature type="region of interest" description="Disordered" evidence="12">
    <location>
        <begin position="217"/>
        <end position="311"/>
    </location>
</feature>
<feature type="DNA-binding region" description="Homeobox" evidence="10">
    <location>
        <begin position="769"/>
        <end position="828"/>
    </location>
</feature>
<dbReference type="InterPro" id="IPR051574">
    <property type="entry name" value="ZnF_E-box_Homeobox"/>
</dbReference>
<feature type="domain" description="C2H2-type" evidence="14">
    <location>
        <begin position="352"/>
        <end position="374"/>
    </location>
</feature>
<keyword evidence="3" id="KW-0677">Repeat</keyword>
<dbReference type="FunFam" id="3.30.160.60:FF:000045">
    <property type="entry name" value="ZFP69 zinc finger protein B"/>
    <property type="match status" value="1"/>
</dbReference>
<dbReference type="GO" id="GO:0000122">
    <property type="term" value="P:negative regulation of transcription by RNA polymerase II"/>
    <property type="evidence" value="ECO:0007669"/>
    <property type="project" value="UniProtKB-ARBA"/>
</dbReference>
<evidence type="ECO:0000256" key="9">
    <source>
        <dbReference type="PROSITE-ProRule" id="PRU00042"/>
    </source>
</evidence>
<dbReference type="PROSITE" id="PS50071">
    <property type="entry name" value="HOMEOBOX_2"/>
    <property type="match status" value="1"/>
</dbReference>
<feature type="compositionally biased region" description="Low complexity" evidence="12">
    <location>
        <begin position="711"/>
        <end position="735"/>
    </location>
</feature>
<evidence type="ECO:0000256" key="3">
    <source>
        <dbReference type="ARBA" id="ARBA00022737"/>
    </source>
</evidence>
<evidence type="ECO:0000256" key="12">
    <source>
        <dbReference type="SAM" id="MobiDB-lite"/>
    </source>
</evidence>
<feature type="compositionally biased region" description="Low complexity" evidence="12">
    <location>
        <begin position="843"/>
        <end position="852"/>
    </location>
</feature>
<keyword evidence="16" id="KW-1185">Reference proteome</keyword>
<name>A0A3B0JKM2_DROGU</name>
<dbReference type="GO" id="GO:0000978">
    <property type="term" value="F:RNA polymerase II cis-regulatory region sequence-specific DNA binding"/>
    <property type="evidence" value="ECO:0007669"/>
    <property type="project" value="TreeGrafter"/>
</dbReference>
<dbReference type="SUPFAM" id="SSF57667">
    <property type="entry name" value="beta-beta-alpha zinc fingers"/>
    <property type="match status" value="4"/>
</dbReference>
<feature type="compositionally biased region" description="Basic and acidic residues" evidence="12">
    <location>
        <begin position="862"/>
        <end position="874"/>
    </location>
</feature>
<evidence type="ECO:0000256" key="10">
    <source>
        <dbReference type="PROSITE-ProRule" id="PRU00108"/>
    </source>
</evidence>
<evidence type="ECO:0000313" key="16">
    <source>
        <dbReference type="Proteomes" id="UP000268350"/>
    </source>
</evidence>
<feature type="domain" description="C2H2-type" evidence="14">
    <location>
        <begin position="1119"/>
        <end position="1147"/>
    </location>
</feature>
<dbReference type="InterPro" id="IPR017970">
    <property type="entry name" value="Homeobox_CS"/>
</dbReference>
<feature type="domain" description="C2H2-type" evidence="14">
    <location>
        <begin position="316"/>
        <end position="339"/>
    </location>
</feature>
<feature type="domain" description="C2H2-type" evidence="14">
    <location>
        <begin position="1091"/>
        <end position="1118"/>
    </location>
</feature>
<feature type="domain" description="C2H2-type" evidence="14">
    <location>
        <begin position="411"/>
        <end position="442"/>
    </location>
</feature>
<keyword evidence="8 10" id="KW-0539">Nucleus</keyword>
<evidence type="ECO:0000256" key="8">
    <source>
        <dbReference type="ARBA" id="ARBA00023242"/>
    </source>
</evidence>
<feature type="domain" description="C2H2-type" evidence="14">
    <location>
        <begin position="1063"/>
        <end position="1090"/>
    </location>
</feature>
<feature type="region of interest" description="Disordered" evidence="12">
    <location>
        <begin position="550"/>
        <end position="583"/>
    </location>
</feature>
<feature type="compositionally biased region" description="Basic and acidic residues" evidence="12">
    <location>
        <begin position="561"/>
        <end position="583"/>
    </location>
</feature>
<evidence type="ECO:0000256" key="4">
    <source>
        <dbReference type="ARBA" id="ARBA00022771"/>
    </source>
</evidence>
<dbReference type="PANTHER" id="PTHR24391:SF27">
    <property type="entry name" value="ZINC FINGER PROTEIN 1"/>
    <property type="match status" value="1"/>
</dbReference>
<dbReference type="PROSITE" id="PS00028">
    <property type="entry name" value="ZINC_FINGER_C2H2_1"/>
    <property type="match status" value="5"/>
</dbReference>
<feature type="region of interest" description="Disordered" evidence="12">
    <location>
        <begin position="99"/>
        <end position="179"/>
    </location>
</feature>
<dbReference type="Gene3D" id="1.10.10.60">
    <property type="entry name" value="Homeodomain-like"/>
    <property type="match status" value="1"/>
</dbReference>
<feature type="compositionally biased region" description="Polar residues" evidence="12">
    <location>
        <begin position="657"/>
        <end position="673"/>
    </location>
</feature>
<feature type="compositionally biased region" description="Polar residues" evidence="12">
    <location>
        <begin position="50"/>
        <end position="63"/>
    </location>
</feature>
<dbReference type="AlphaFoldDB" id="A0A3B0JKM2"/>
<evidence type="ECO:0000256" key="5">
    <source>
        <dbReference type="ARBA" id="ARBA00022833"/>
    </source>
</evidence>
<dbReference type="OrthoDB" id="7491548at2759"/>
<organism evidence="15 16">
    <name type="scientific">Drosophila guanche</name>
    <name type="common">Fruit fly</name>
    <dbReference type="NCBI Taxonomy" id="7266"/>
    <lineage>
        <taxon>Eukaryota</taxon>
        <taxon>Metazoa</taxon>
        <taxon>Ecdysozoa</taxon>
        <taxon>Arthropoda</taxon>
        <taxon>Hexapoda</taxon>
        <taxon>Insecta</taxon>
        <taxon>Pterygota</taxon>
        <taxon>Neoptera</taxon>
        <taxon>Endopterygota</taxon>
        <taxon>Diptera</taxon>
        <taxon>Brachycera</taxon>
        <taxon>Muscomorpha</taxon>
        <taxon>Ephydroidea</taxon>
        <taxon>Drosophilidae</taxon>
        <taxon>Drosophila</taxon>
        <taxon>Sophophora</taxon>
    </lineage>
</organism>
<feature type="compositionally biased region" description="Acidic residues" evidence="12">
    <location>
        <begin position="744"/>
        <end position="758"/>
    </location>
</feature>
<dbReference type="GO" id="GO:0000981">
    <property type="term" value="F:DNA-binding transcription factor activity, RNA polymerase II-specific"/>
    <property type="evidence" value="ECO:0007669"/>
    <property type="project" value="InterPro"/>
</dbReference>
<evidence type="ECO:0000256" key="2">
    <source>
        <dbReference type="ARBA" id="ARBA00022723"/>
    </source>
</evidence>
<feature type="compositionally biased region" description="Basic and acidic residues" evidence="12">
    <location>
        <begin position="641"/>
        <end position="652"/>
    </location>
</feature>
<feature type="region of interest" description="Disordered" evidence="12">
    <location>
        <begin position="452"/>
        <end position="490"/>
    </location>
</feature>
<keyword evidence="6 10" id="KW-0238">DNA-binding</keyword>
<dbReference type="FunFam" id="3.30.160.60:FF:000744">
    <property type="entry name" value="zinc finger E-box-binding homeobox 1"/>
    <property type="match status" value="1"/>
</dbReference>
<protein>
    <submittedName>
        <fullName evidence="15">Blast:Zinc finger protein 1</fullName>
    </submittedName>
</protein>
<dbReference type="CDD" id="cd00086">
    <property type="entry name" value="homeodomain"/>
    <property type="match status" value="1"/>
</dbReference>
<feature type="compositionally biased region" description="Low complexity" evidence="12">
    <location>
        <begin position="217"/>
        <end position="228"/>
    </location>
</feature>
<feature type="compositionally biased region" description="Polar residues" evidence="12">
    <location>
        <begin position="951"/>
        <end position="960"/>
    </location>
</feature>
<evidence type="ECO:0000256" key="11">
    <source>
        <dbReference type="RuleBase" id="RU000682"/>
    </source>
</evidence>
<keyword evidence="5" id="KW-0862">Zinc</keyword>
<dbReference type="Pfam" id="PF00096">
    <property type="entry name" value="zf-C2H2"/>
    <property type="match status" value="4"/>
</dbReference>
<keyword evidence="2" id="KW-0479">Metal-binding</keyword>
<feature type="region of interest" description="Disordered" evidence="12">
    <location>
        <begin position="710"/>
        <end position="769"/>
    </location>
</feature>
<feature type="compositionally biased region" description="Low complexity" evidence="12">
    <location>
        <begin position="241"/>
        <end position="268"/>
    </location>
</feature>
<dbReference type="SMART" id="SM00355">
    <property type="entry name" value="ZnF_C2H2"/>
    <property type="match status" value="9"/>
</dbReference>
<dbReference type="PROSITE" id="PS50157">
    <property type="entry name" value="ZINC_FINGER_C2H2_2"/>
    <property type="match status" value="9"/>
</dbReference>
<feature type="domain" description="Homeobox" evidence="13">
    <location>
        <begin position="767"/>
        <end position="827"/>
    </location>
</feature>
<evidence type="ECO:0000313" key="15">
    <source>
        <dbReference type="EMBL" id="SPP80872.1"/>
    </source>
</evidence>
<dbReference type="GO" id="GO:0007411">
    <property type="term" value="P:axon guidance"/>
    <property type="evidence" value="ECO:0007669"/>
    <property type="project" value="UniProtKB-ARBA"/>
</dbReference>
<feature type="compositionally biased region" description="Polar residues" evidence="12">
    <location>
        <begin position="829"/>
        <end position="839"/>
    </location>
</feature>
<feature type="compositionally biased region" description="Basic and acidic residues" evidence="12">
    <location>
        <begin position="1018"/>
        <end position="1035"/>
    </location>
</feature>
<evidence type="ECO:0000259" key="14">
    <source>
        <dbReference type="PROSITE" id="PS50157"/>
    </source>
</evidence>
<feature type="region of interest" description="Disordered" evidence="12">
    <location>
        <begin position="1008"/>
        <end position="1055"/>
    </location>
</feature>
<proteinExistence type="predicted"/>
<dbReference type="InterPro" id="IPR009057">
    <property type="entry name" value="Homeodomain-like_sf"/>
</dbReference>
<dbReference type="GO" id="GO:0008270">
    <property type="term" value="F:zinc ion binding"/>
    <property type="evidence" value="ECO:0007669"/>
    <property type="project" value="UniProtKB-KW"/>
</dbReference>
<dbReference type="PANTHER" id="PTHR24391">
    <property type="entry name" value="HISTONE H4 TRANSCRIPTION FACTOR-RELATED"/>
    <property type="match status" value="1"/>
</dbReference>
<evidence type="ECO:0000259" key="13">
    <source>
        <dbReference type="PROSITE" id="PS50071"/>
    </source>
</evidence>
<dbReference type="SMART" id="SM00389">
    <property type="entry name" value="HOX"/>
    <property type="match status" value="1"/>
</dbReference>
<feature type="compositionally biased region" description="Polar residues" evidence="12">
    <location>
        <begin position="280"/>
        <end position="291"/>
    </location>
</feature>
<dbReference type="Gene3D" id="3.30.160.60">
    <property type="entry name" value="Classic Zinc Finger"/>
    <property type="match status" value="6"/>
</dbReference>
<dbReference type="FunFam" id="3.30.160.60:FF:000072">
    <property type="entry name" value="zinc finger protein 143 isoform X1"/>
    <property type="match status" value="1"/>
</dbReference>
<dbReference type="InterPro" id="IPR013087">
    <property type="entry name" value="Znf_C2H2_type"/>
</dbReference>